<accession>H0R616</accession>
<dbReference type="STRING" id="1077974.GOEFS_119_00070"/>
<dbReference type="EMBL" id="BAEH01000119">
    <property type="protein sequence ID" value="GAB20517.1"/>
    <property type="molecule type" value="Genomic_DNA"/>
</dbReference>
<sequence length="88" mass="9818">MTTITRDAALSAQFDTDTYHFHPGAAIKWGSDRGRHRCDECGALQYETAGHHQVKPARHRRSNGATTLLLCELHAEAWKSRDAGMRGN</sequence>
<evidence type="ECO:0000313" key="1">
    <source>
        <dbReference type="EMBL" id="GAB20517.1"/>
    </source>
</evidence>
<protein>
    <submittedName>
        <fullName evidence="1">Uncharacterized protein</fullName>
    </submittedName>
</protein>
<gene>
    <name evidence="1" type="ORF">GOEFS_119_00070</name>
</gene>
<reference evidence="1 2" key="1">
    <citation type="submission" date="2011-12" db="EMBL/GenBank/DDBJ databases">
        <title>Whole genome shotgun sequence of Gordonia effusa NBRC 100432.</title>
        <authorList>
            <person name="Yoshida I."/>
            <person name="Takarada H."/>
            <person name="Hosoyama A."/>
            <person name="Tsuchikane K."/>
            <person name="Katsumata H."/>
            <person name="Yamazaki S."/>
            <person name="Fujita N."/>
        </authorList>
    </citation>
    <scope>NUCLEOTIDE SEQUENCE [LARGE SCALE GENOMIC DNA]</scope>
    <source>
        <strain evidence="1 2">NBRC 100432</strain>
    </source>
</reference>
<organism evidence="1 2">
    <name type="scientific">Gordonia effusa NBRC 100432</name>
    <dbReference type="NCBI Taxonomy" id="1077974"/>
    <lineage>
        <taxon>Bacteria</taxon>
        <taxon>Bacillati</taxon>
        <taxon>Actinomycetota</taxon>
        <taxon>Actinomycetes</taxon>
        <taxon>Mycobacteriales</taxon>
        <taxon>Gordoniaceae</taxon>
        <taxon>Gordonia</taxon>
    </lineage>
</organism>
<name>H0R616_9ACTN</name>
<dbReference type="AlphaFoldDB" id="H0R616"/>
<comment type="caution">
    <text evidence="1">The sequence shown here is derived from an EMBL/GenBank/DDBJ whole genome shotgun (WGS) entry which is preliminary data.</text>
</comment>
<dbReference type="Proteomes" id="UP000035034">
    <property type="component" value="Unassembled WGS sequence"/>
</dbReference>
<proteinExistence type="predicted"/>
<keyword evidence="2" id="KW-1185">Reference proteome</keyword>
<evidence type="ECO:0000313" key="2">
    <source>
        <dbReference type="Proteomes" id="UP000035034"/>
    </source>
</evidence>